<evidence type="ECO:0000313" key="6">
    <source>
        <dbReference type="EMBL" id="CAD7453677.1"/>
    </source>
</evidence>
<evidence type="ECO:0000256" key="1">
    <source>
        <dbReference type="PIRSR" id="PIRSR000097-1"/>
    </source>
</evidence>
<dbReference type="InterPro" id="IPR036812">
    <property type="entry name" value="NAD(P)_OxRdtase_dom_sf"/>
</dbReference>
<dbReference type="PANTHER" id="PTHR11732">
    <property type="entry name" value="ALDO/KETO REDUCTASE"/>
    <property type="match status" value="1"/>
</dbReference>
<feature type="region of interest" description="Disordered" evidence="4">
    <location>
        <begin position="329"/>
        <end position="354"/>
    </location>
</feature>
<accession>A0A7R9FHL9</accession>
<dbReference type="PIRSF" id="PIRSF000097">
    <property type="entry name" value="AKR"/>
    <property type="match status" value="1"/>
</dbReference>
<dbReference type="Pfam" id="PF00248">
    <property type="entry name" value="Aldo_ket_red"/>
    <property type="match status" value="1"/>
</dbReference>
<dbReference type="InterPro" id="IPR023210">
    <property type="entry name" value="NADP_OxRdtase_dom"/>
</dbReference>
<proteinExistence type="predicted"/>
<evidence type="ECO:0000256" key="4">
    <source>
        <dbReference type="SAM" id="MobiDB-lite"/>
    </source>
</evidence>
<feature type="domain" description="NADP-dependent oxidoreductase" evidence="5">
    <location>
        <begin position="12"/>
        <end position="291"/>
    </location>
</feature>
<dbReference type="AlphaFoldDB" id="A0A7R9FHL9"/>
<name>A0A7R9FHL9_9NEOP</name>
<dbReference type="SUPFAM" id="SSF51430">
    <property type="entry name" value="NAD(P)-linked oxidoreductase"/>
    <property type="match status" value="1"/>
</dbReference>
<evidence type="ECO:0000259" key="5">
    <source>
        <dbReference type="Pfam" id="PF00248"/>
    </source>
</evidence>
<evidence type="ECO:0000256" key="3">
    <source>
        <dbReference type="PIRSR" id="PIRSR000097-3"/>
    </source>
</evidence>
<evidence type="ECO:0000256" key="2">
    <source>
        <dbReference type="PIRSR" id="PIRSR000097-2"/>
    </source>
</evidence>
<dbReference type="GO" id="GO:0016491">
    <property type="term" value="F:oxidoreductase activity"/>
    <property type="evidence" value="ECO:0007669"/>
    <property type="project" value="InterPro"/>
</dbReference>
<gene>
    <name evidence="6" type="ORF">TTEB3V08_LOCUS1806</name>
</gene>
<dbReference type="PROSITE" id="PS00798">
    <property type="entry name" value="ALDOKETO_REDUCTASE_1"/>
    <property type="match status" value="1"/>
</dbReference>
<dbReference type="EMBL" id="OE000387">
    <property type="protein sequence ID" value="CAD7453677.1"/>
    <property type="molecule type" value="Genomic_DNA"/>
</dbReference>
<dbReference type="PROSITE" id="PS00062">
    <property type="entry name" value="ALDOKETO_REDUCTASE_2"/>
    <property type="match status" value="1"/>
</dbReference>
<sequence>MPIMGLGTFLQPPSKIRDYVQMALEIGYRHIDTSFVYMNEEAIGKALERAIECRIVSREQLFISSKLPPVGNRAIDVKDYVEASLERLKLDYLDLYLIHIPFGFEPNRSGFGRVATDERGNHVLDMDTDIVAIWQALEEQVERGCIRSIGVSNFNERQVQCLLDISEIPISTNQLELHAYLQQKKLVDFCFKKCVPITAYASLGSPLSKTYFENCFGYSHKSFPEVLCDPVIRRIAKRHRKCQAQILLRFWSQQCVPVIPGAVSCAQLIENFNHVDFNLSAKEMRMISKLDIGEGARIFNGLYYTGAECHPEYPFPVSWDDLNKPDLQKKSVGSSNKCEQNKKSLQKKICGDRE</sequence>
<feature type="site" description="Lowers pKa of active site Tyr" evidence="3">
    <location>
        <position position="66"/>
    </location>
</feature>
<feature type="active site" description="Proton donor" evidence="1">
    <location>
        <position position="37"/>
    </location>
</feature>
<dbReference type="PRINTS" id="PR00069">
    <property type="entry name" value="ALDKETRDTASE"/>
</dbReference>
<dbReference type="InterPro" id="IPR020471">
    <property type="entry name" value="AKR"/>
</dbReference>
<dbReference type="InterPro" id="IPR018170">
    <property type="entry name" value="Aldo/ket_reductase_CS"/>
</dbReference>
<protein>
    <recommendedName>
        <fullName evidence="5">NADP-dependent oxidoreductase domain-containing protein</fullName>
    </recommendedName>
</protein>
<reference evidence="6" key="1">
    <citation type="submission" date="2020-11" db="EMBL/GenBank/DDBJ databases">
        <authorList>
            <person name="Tran Van P."/>
        </authorList>
    </citation>
    <scope>NUCLEOTIDE SEQUENCE</scope>
</reference>
<dbReference type="Gene3D" id="3.20.20.100">
    <property type="entry name" value="NADP-dependent oxidoreductase domain"/>
    <property type="match status" value="1"/>
</dbReference>
<organism evidence="6">
    <name type="scientific">Timema tahoe</name>
    <dbReference type="NCBI Taxonomy" id="61484"/>
    <lineage>
        <taxon>Eukaryota</taxon>
        <taxon>Metazoa</taxon>
        <taxon>Ecdysozoa</taxon>
        <taxon>Arthropoda</taxon>
        <taxon>Hexapoda</taxon>
        <taxon>Insecta</taxon>
        <taxon>Pterygota</taxon>
        <taxon>Neoptera</taxon>
        <taxon>Polyneoptera</taxon>
        <taxon>Phasmatodea</taxon>
        <taxon>Timematodea</taxon>
        <taxon>Timematoidea</taxon>
        <taxon>Timematidae</taxon>
        <taxon>Timema</taxon>
    </lineage>
</organism>
<feature type="binding site" evidence="2">
    <location>
        <position position="99"/>
    </location>
    <ligand>
        <name>substrate</name>
    </ligand>
</feature>